<evidence type="ECO:0000313" key="2">
    <source>
        <dbReference type="Proteomes" id="UP000235965"/>
    </source>
</evidence>
<name>A0A2J7QT13_9NEOP</name>
<dbReference type="EMBL" id="NEVH01011202">
    <property type="protein sequence ID" value="PNF31729.1"/>
    <property type="molecule type" value="Genomic_DNA"/>
</dbReference>
<organism evidence="1 2">
    <name type="scientific">Cryptotermes secundus</name>
    <dbReference type="NCBI Taxonomy" id="105785"/>
    <lineage>
        <taxon>Eukaryota</taxon>
        <taxon>Metazoa</taxon>
        <taxon>Ecdysozoa</taxon>
        <taxon>Arthropoda</taxon>
        <taxon>Hexapoda</taxon>
        <taxon>Insecta</taxon>
        <taxon>Pterygota</taxon>
        <taxon>Neoptera</taxon>
        <taxon>Polyneoptera</taxon>
        <taxon>Dictyoptera</taxon>
        <taxon>Blattodea</taxon>
        <taxon>Blattoidea</taxon>
        <taxon>Termitoidae</taxon>
        <taxon>Kalotermitidae</taxon>
        <taxon>Cryptotermitinae</taxon>
        <taxon>Cryptotermes</taxon>
    </lineage>
</organism>
<dbReference type="InParanoid" id="A0A2J7QT13"/>
<proteinExistence type="predicted"/>
<keyword evidence="2" id="KW-1185">Reference proteome</keyword>
<accession>A0A2J7QT13</accession>
<dbReference type="SUPFAM" id="SSF56219">
    <property type="entry name" value="DNase I-like"/>
    <property type="match status" value="1"/>
</dbReference>
<gene>
    <name evidence="1" type="ORF">B7P43_G12179</name>
</gene>
<evidence type="ECO:0008006" key="3">
    <source>
        <dbReference type="Google" id="ProtNLM"/>
    </source>
</evidence>
<dbReference type="STRING" id="105785.A0A2J7QT13"/>
<reference evidence="1 2" key="1">
    <citation type="submission" date="2017-12" db="EMBL/GenBank/DDBJ databases">
        <title>Hemimetabolous genomes reveal molecular basis of termite eusociality.</title>
        <authorList>
            <person name="Harrison M.C."/>
            <person name="Jongepier E."/>
            <person name="Robertson H.M."/>
            <person name="Arning N."/>
            <person name="Bitard-Feildel T."/>
            <person name="Chao H."/>
            <person name="Childers C.P."/>
            <person name="Dinh H."/>
            <person name="Doddapaneni H."/>
            <person name="Dugan S."/>
            <person name="Gowin J."/>
            <person name="Greiner C."/>
            <person name="Han Y."/>
            <person name="Hu H."/>
            <person name="Hughes D.S.T."/>
            <person name="Huylmans A.-K."/>
            <person name="Kemena C."/>
            <person name="Kremer L.P.M."/>
            <person name="Lee S.L."/>
            <person name="Lopez-Ezquerra A."/>
            <person name="Mallet L."/>
            <person name="Monroy-Kuhn J.M."/>
            <person name="Moser A."/>
            <person name="Murali S.C."/>
            <person name="Muzny D.M."/>
            <person name="Otani S."/>
            <person name="Piulachs M.-D."/>
            <person name="Poelchau M."/>
            <person name="Qu J."/>
            <person name="Schaub F."/>
            <person name="Wada-Katsumata A."/>
            <person name="Worley K.C."/>
            <person name="Xie Q."/>
            <person name="Ylla G."/>
            <person name="Poulsen M."/>
            <person name="Gibbs R.A."/>
            <person name="Schal C."/>
            <person name="Richards S."/>
            <person name="Belles X."/>
            <person name="Korb J."/>
            <person name="Bornberg-Bauer E."/>
        </authorList>
    </citation>
    <scope>NUCLEOTIDE SEQUENCE [LARGE SCALE GENOMIC DNA]</scope>
    <source>
        <tissue evidence="1">Whole body</tissue>
    </source>
</reference>
<dbReference type="Gene3D" id="3.60.10.10">
    <property type="entry name" value="Endonuclease/exonuclease/phosphatase"/>
    <property type="match status" value="1"/>
</dbReference>
<dbReference type="Proteomes" id="UP000235965">
    <property type="component" value="Unassembled WGS sequence"/>
</dbReference>
<comment type="caution">
    <text evidence="1">The sequence shown here is derived from an EMBL/GenBank/DDBJ whole genome shotgun (WGS) entry which is preliminary data.</text>
</comment>
<dbReference type="InterPro" id="IPR036691">
    <property type="entry name" value="Endo/exonu/phosph_ase_sf"/>
</dbReference>
<sequence>MNVHASTEDKIGDINDRFYEELEHVFDKFPKYPMKILLGDFNAKVGREDIFKPTIGNESLHEIRNDNGVRAVNFATSKNLTVKSTMFPHRNIHKFTWTSPDGKMHNQIDHMLTDRRRHSSILDVRSFRAADCDTDHFLVVAKIRERLAVSKQTTHRVHMERFNLKKLYEVEGKEQYRVEISNRFAALENLDTEVDVNKTWETIRENIKMSAKESLGNYEPKKHKPWFDKGCSILLDQRKQAKMQWLQDPSELNRDNLNNIRRETSRHFRNKKREYLEDKIDEHAMNSKNKNIRDLYRGINDFKRGYQPSSNLVLSENGDLLADSHNILNRWRNFSY</sequence>
<protein>
    <recommendedName>
        <fullName evidence="3">Endonuclease/exonuclease/phosphatase domain-containing protein</fullName>
    </recommendedName>
</protein>
<evidence type="ECO:0000313" key="1">
    <source>
        <dbReference type="EMBL" id="PNF31729.1"/>
    </source>
</evidence>
<dbReference type="AlphaFoldDB" id="A0A2J7QT13"/>